<proteinExistence type="predicted"/>
<accession>A0AAD8DNF8</accession>
<evidence type="ECO:0000313" key="2">
    <source>
        <dbReference type="Proteomes" id="UP001231518"/>
    </source>
</evidence>
<protein>
    <submittedName>
        <fullName evidence="1">Uncharacterized protein</fullName>
    </submittedName>
</protein>
<dbReference type="Proteomes" id="UP001231518">
    <property type="component" value="Chromosome 23"/>
</dbReference>
<keyword evidence="2" id="KW-1185">Reference proteome</keyword>
<organism evidence="1 2">
    <name type="scientific">Mythimna separata</name>
    <name type="common">Oriental armyworm</name>
    <name type="synonym">Pseudaletia separata</name>
    <dbReference type="NCBI Taxonomy" id="271217"/>
    <lineage>
        <taxon>Eukaryota</taxon>
        <taxon>Metazoa</taxon>
        <taxon>Ecdysozoa</taxon>
        <taxon>Arthropoda</taxon>
        <taxon>Hexapoda</taxon>
        <taxon>Insecta</taxon>
        <taxon>Pterygota</taxon>
        <taxon>Neoptera</taxon>
        <taxon>Endopterygota</taxon>
        <taxon>Lepidoptera</taxon>
        <taxon>Glossata</taxon>
        <taxon>Ditrysia</taxon>
        <taxon>Noctuoidea</taxon>
        <taxon>Noctuidae</taxon>
        <taxon>Noctuinae</taxon>
        <taxon>Hadenini</taxon>
        <taxon>Mythimna</taxon>
    </lineage>
</organism>
<comment type="caution">
    <text evidence="1">The sequence shown here is derived from an EMBL/GenBank/DDBJ whole genome shotgun (WGS) entry which is preliminary data.</text>
</comment>
<gene>
    <name evidence="1" type="ORF">PYW07_009578</name>
</gene>
<dbReference type="EMBL" id="JARGEI010000023">
    <property type="protein sequence ID" value="KAJ8710212.1"/>
    <property type="molecule type" value="Genomic_DNA"/>
</dbReference>
<dbReference type="AlphaFoldDB" id="A0AAD8DNF8"/>
<sequence length="100" mass="11263">MGDRLVVFYLSVSVLRRARKKSVPVVVNWQQSLSQLAKSAGLLENSDTRLATNRKIRRRRLNGIKCSMIVSKVKTCFCGVGILHYKLQHHLLLLGLAGFV</sequence>
<reference evidence="1" key="1">
    <citation type="submission" date="2023-03" db="EMBL/GenBank/DDBJ databases">
        <title>Chromosome-level genomes of two armyworms, Mythimna separata and Mythimna loreyi, provide insights into the biosynthesis and reception of sex pheromones.</title>
        <authorList>
            <person name="Zhao H."/>
        </authorList>
    </citation>
    <scope>NUCLEOTIDE SEQUENCE</scope>
    <source>
        <strain evidence="1">BeijingLab</strain>
        <tissue evidence="1">Pupa</tissue>
    </source>
</reference>
<name>A0AAD8DNF8_MYTSE</name>
<evidence type="ECO:0000313" key="1">
    <source>
        <dbReference type="EMBL" id="KAJ8710212.1"/>
    </source>
</evidence>